<protein>
    <submittedName>
        <fullName evidence="2">Uncharacterized protein</fullName>
    </submittedName>
</protein>
<sequence>MSGRGGLPVRSRRQGRRIPDSKPDSTENLPCMWAYCAFNHMLNQTSSRWCGAEVWRGEYQFRCRLHRQTAVQNYEIRYKMHQVVLQNATLMYLN</sequence>
<organism evidence="2 5">
    <name type="scientific">Araneus ventricosus</name>
    <name type="common">Orbweaver spider</name>
    <name type="synonym">Epeira ventricosa</name>
    <dbReference type="NCBI Taxonomy" id="182803"/>
    <lineage>
        <taxon>Eukaryota</taxon>
        <taxon>Metazoa</taxon>
        <taxon>Ecdysozoa</taxon>
        <taxon>Arthropoda</taxon>
        <taxon>Chelicerata</taxon>
        <taxon>Arachnida</taxon>
        <taxon>Araneae</taxon>
        <taxon>Araneomorphae</taxon>
        <taxon>Entelegynae</taxon>
        <taxon>Araneoidea</taxon>
        <taxon>Araneidae</taxon>
        <taxon>Araneus</taxon>
    </lineage>
</organism>
<dbReference type="Proteomes" id="UP000499080">
    <property type="component" value="Unassembled WGS sequence"/>
</dbReference>
<evidence type="ECO:0000313" key="5">
    <source>
        <dbReference type="Proteomes" id="UP000499080"/>
    </source>
</evidence>
<feature type="region of interest" description="Disordered" evidence="1">
    <location>
        <begin position="1"/>
        <end position="28"/>
    </location>
</feature>
<proteinExistence type="predicted"/>
<reference evidence="2 5" key="1">
    <citation type="journal article" date="2019" name="Sci. Rep.">
        <title>Orb-weaving spider Araneus ventricosus genome elucidates the spidroin gene catalogue.</title>
        <authorList>
            <person name="Kono N."/>
            <person name="Nakamura H."/>
            <person name="Ohtoshi R."/>
            <person name="Moran D.A.P."/>
            <person name="Shinohara A."/>
            <person name="Yoshida Y."/>
            <person name="Fujiwara M."/>
            <person name="Mori M."/>
            <person name="Tomita M."/>
            <person name="Arakawa K."/>
        </authorList>
    </citation>
    <scope>NUCLEOTIDE SEQUENCE [LARGE SCALE GENOMIC DNA]</scope>
</reference>
<comment type="caution">
    <text evidence="2">The sequence shown here is derived from an EMBL/GenBank/DDBJ whole genome shotgun (WGS) entry which is preliminary data.</text>
</comment>
<dbReference type="EMBL" id="BGPR01225656">
    <property type="protein sequence ID" value="GBL53827.1"/>
    <property type="molecule type" value="Genomic_DNA"/>
</dbReference>
<dbReference type="AlphaFoldDB" id="A0A4Y1ZJS7"/>
<evidence type="ECO:0000313" key="4">
    <source>
        <dbReference type="EMBL" id="GBL54127.1"/>
    </source>
</evidence>
<evidence type="ECO:0000313" key="2">
    <source>
        <dbReference type="EMBL" id="GBL53827.1"/>
    </source>
</evidence>
<evidence type="ECO:0000313" key="3">
    <source>
        <dbReference type="EMBL" id="GBL54081.1"/>
    </source>
</evidence>
<name>A0A4Y1ZJS7_ARAVE</name>
<accession>A0A4Y1ZJS7</accession>
<dbReference type="EMBL" id="BGPR01225722">
    <property type="protein sequence ID" value="GBL54081.1"/>
    <property type="molecule type" value="Genomic_DNA"/>
</dbReference>
<evidence type="ECO:0000256" key="1">
    <source>
        <dbReference type="SAM" id="MobiDB-lite"/>
    </source>
</evidence>
<dbReference type="EMBL" id="BGPR01225731">
    <property type="protein sequence ID" value="GBL54127.1"/>
    <property type="molecule type" value="Genomic_DNA"/>
</dbReference>
<keyword evidence="5" id="KW-1185">Reference proteome</keyword>
<gene>
    <name evidence="3" type="ORF">AVEN_186318_1</name>
    <name evidence="4" type="ORF">AVEN_209174_1</name>
    <name evidence="2" type="ORF">AVEN_255118_1</name>
</gene>